<keyword evidence="7 9" id="KW-0472">Membrane</keyword>
<reference evidence="10 11" key="1">
    <citation type="submission" date="2020-03" db="EMBL/GenBank/DDBJ databases">
        <title>Genomic Encyclopedia of Type Strains, Phase IV (KMG-IV): sequencing the most valuable type-strain genomes for metagenomic binning, comparative biology and taxonomic classification.</title>
        <authorList>
            <person name="Goeker M."/>
        </authorList>
    </citation>
    <scope>NUCLEOTIDE SEQUENCE [LARGE SCALE GENOMIC DNA]</scope>
    <source>
        <strain evidence="10 11">DSM 103870</strain>
    </source>
</reference>
<keyword evidence="3" id="KW-0813">Transport</keyword>
<feature type="transmembrane region" description="Helical" evidence="9">
    <location>
        <begin position="399"/>
        <end position="422"/>
    </location>
</feature>
<dbReference type="PANTHER" id="PTHR11629">
    <property type="entry name" value="VACUOLAR PROTON ATPASES"/>
    <property type="match status" value="1"/>
</dbReference>
<feature type="transmembrane region" description="Helical" evidence="9">
    <location>
        <begin position="543"/>
        <end position="566"/>
    </location>
</feature>
<name>A0ABX0UZM9_9HYPH</name>
<evidence type="ECO:0000256" key="6">
    <source>
        <dbReference type="ARBA" id="ARBA00023065"/>
    </source>
</evidence>
<evidence type="ECO:0000256" key="7">
    <source>
        <dbReference type="ARBA" id="ARBA00023136"/>
    </source>
</evidence>
<keyword evidence="4 9" id="KW-0812">Transmembrane</keyword>
<keyword evidence="8" id="KW-0175">Coiled coil</keyword>
<feature type="coiled-coil region" evidence="8">
    <location>
        <begin position="85"/>
        <end position="112"/>
    </location>
</feature>
<evidence type="ECO:0000256" key="1">
    <source>
        <dbReference type="ARBA" id="ARBA00004141"/>
    </source>
</evidence>
<keyword evidence="6" id="KW-0406">Ion transport</keyword>
<dbReference type="Pfam" id="PF01496">
    <property type="entry name" value="V_ATPase_I"/>
    <property type="match status" value="1"/>
</dbReference>
<evidence type="ECO:0000313" key="10">
    <source>
        <dbReference type="EMBL" id="NIJ58358.1"/>
    </source>
</evidence>
<dbReference type="PANTHER" id="PTHR11629:SF63">
    <property type="entry name" value="V-TYPE PROTON ATPASE SUBUNIT A"/>
    <property type="match status" value="1"/>
</dbReference>
<dbReference type="EMBL" id="JAASQI010000004">
    <property type="protein sequence ID" value="NIJ58358.1"/>
    <property type="molecule type" value="Genomic_DNA"/>
</dbReference>
<feature type="transmembrane region" description="Helical" evidence="9">
    <location>
        <begin position="311"/>
        <end position="344"/>
    </location>
</feature>
<evidence type="ECO:0000313" key="11">
    <source>
        <dbReference type="Proteomes" id="UP001429580"/>
    </source>
</evidence>
<protein>
    <submittedName>
        <fullName evidence="10">V/A-type H+-transporting ATPase subunit I</fullName>
    </submittedName>
</protein>
<comment type="caution">
    <text evidence="10">The sequence shown here is derived from an EMBL/GenBank/DDBJ whole genome shotgun (WGS) entry which is preliminary data.</text>
</comment>
<gene>
    <name evidence="10" type="ORF">FHS82_002200</name>
</gene>
<evidence type="ECO:0000256" key="9">
    <source>
        <dbReference type="SAM" id="Phobius"/>
    </source>
</evidence>
<feature type="transmembrane region" description="Helical" evidence="9">
    <location>
        <begin position="429"/>
        <end position="447"/>
    </location>
</feature>
<evidence type="ECO:0000256" key="3">
    <source>
        <dbReference type="ARBA" id="ARBA00022448"/>
    </source>
</evidence>
<proteinExistence type="inferred from homology"/>
<evidence type="ECO:0000256" key="2">
    <source>
        <dbReference type="ARBA" id="ARBA00009904"/>
    </source>
</evidence>
<comment type="similarity">
    <text evidence="2">Belongs to the V-ATPase 116 kDa subunit family.</text>
</comment>
<accession>A0ABX0UZM9</accession>
<feature type="transmembrane region" description="Helical" evidence="9">
    <location>
        <begin position="509"/>
        <end position="531"/>
    </location>
</feature>
<comment type="subcellular location">
    <subcellularLocation>
        <location evidence="1">Membrane</location>
        <topology evidence="1">Multi-pass membrane protein</topology>
    </subcellularLocation>
</comment>
<feature type="transmembrane region" description="Helical" evidence="9">
    <location>
        <begin position="453"/>
        <end position="473"/>
    </location>
</feature>
<evidence type="ECO:0000256" key="4">
    <source>
        <dbReference type="ARBA" id="ARBA00022692"/>
    </source>
</evidence>
<evidence type="ECO:0000256" key="5">
    <source>
        <dbReference type="ARBA" id="ARBA00022989"/>
    </source>
</evidence>
<organism evidence="10 11">
    <name type="scientific">Pseudochelatococcus lubricantis</name>
    <dbReference type="NCBI Taxonomy" id="1538102"/>
    <lineage>
        <taxon>Bacteria</taxon>
        <taxon>Pseudomonadati</taxon>
        <taxon>Pseudomonadota</taxon>
        <taxon>Alphaproteobacteria</taxon>
        <taxon>Hyphomicrobiales</taxon>
        <taxon>Chelatococcaceae</taxon>
        <taxon>Pseudochelatococcus</taxon>
    </lineage>
</organism>
<keyword evidence="5 9" id="KW-1133">Transmembrane helix</keyword>
<feature type="transmembrane region" description="Helical" evidence="9">
    <location>
        <begin position="356"/>
        <end position="379"/>
    </location>
</feature>
<sequence>MSIVPMRRITLCGLVGEKEAIFAGLQDLGVVHLIPLRQPGTLAPEDPVLRRRTETAFRHLEEAPYKLRPFRPTTDLDQAAVVEEIVANRARLRQLRDRRDALEQRIATLEQWGDFSLPPVDDIGGQRLWFYALPISERPALKQVELPWQIVGKGPTTLFVAVVSPDEPPVDVLPVPRSRTGSVPLGDLRVGLEDTEFAIEEAEVRRAELTRWRLALGLRLADAADSDERRAVAEQTYDDEQVFALQGWVPADAVEKLEEFAQRRGLALVVEEPSPADRPPTLLRPPAQVASGADLTMFYTSPAYRSWDPSLIVFVSFAAFFAMIVADAGYSAIIAVLVAVFWSRLGKTPALRRGRVLLATLASVSFVYGLLAGSWFGLHPPAGSLMARIAVIDVRDFDAMMHLSIGIGVLHLTVALGTVAWVNRGTGKTVTALGWIATIWAGFLMWLGEGETVATSLTSVVFLGGLVAVAVGGAMEQPGNDAAGWGKRALSGILALTGITKIFGDILSYLRLFALGLASASLAATFNSLALEMRGDNPGIGTLLAIMVLVLGHGVNLLLGLMSGVVHGLRLNFIEFFSWGLTDEGYPFRAFARRAAAAPSVHAK</sequence>
<dbReference type="Proteomes" id="UP001429580">
    <property type="component" value="Unassembled WGS sequence"/>
</dbReference>
<dbReference type="RefSeq" id="WP_166952364.1">
    <property type="nucleotide sequence ID" value="NZ_JAASQI010000004.1"/>
</dbReference>
<evidence type="ECO:0000256" key="8">
    <source>
        <dbReference type="SAM" id="Coils"/>
    </source>
</evidence>
<keyword evidence="11" id="KW-1185">Reference proteome</keyword>
<dbReference type="InterPro" id="IPR002490">
    <property type="entry name" value="V-ATPase_116kDa_su"/>
</dbReference>